<organism evidence="2 3">
    <name type="scientific">Luteipulveratus mongoliensis</name>
    <dbReference type="NCBI Taxonomy" id="571913"/>
    <lineage>
        <taxon>Bacteria</taxon>
        <taxon>Bacillati</taxon>
        <taxon>Actinomycetota</taxon>
        <taxon>Actinomycetes</taxon>
        <taxon>Micrococcales</taxon>
        <taxon>Dermacoccaceae</taxon>
        <taxon>Luteipulveratus</taxon>
    </lineage>
</organism>
<protein>
    <submittedName>
        <fullName evidence="2">Uncharacterized protein</fullName>
    </submittedName>
</protein>
<evidence type="ECO:0000256" key="1">
    <source>
        <dbReference type="SAM" id="MobiDB-lite"/>
    </source>
</evidence>
<reference evidence="2 3" key="1">
    <citation type="submission" date="2015-03" db="EMBL/GenBank/DDBJ databases">
        <title>Luteipulveratus halotolerans sp. nov., a novel actinobacterium (Dermacoccaceae) from Sarawak, Malaysia.</title>
        <authorList>
            <person name="Juboi H."/>
            <person name="Basik A."/>
            <person name="Shamsul S.S."/>
            <person name="Arnold P."/>
            <person name="Schmitt E.K."/>
            <person name="Sanglier J.-J."/>
            <person name="Yeo T."/>
        </authorList>
    </citation>
    <scope>NUCLEOTIDE SEQUENCE [LARGE SCALE GENOMIC DNA]</scope>
    <source>
        <strain evidence="2 3">MN07-A0370</strain>
    </source>
</reference>
<dbReference type="EMBL" id="CP011112">
    <property type="protein sequence ID" value="AKU16606.1"/>
    <property type="molecule type" value="Genomic_DNA"/>
</dbReference>
<dbReference type="AlphaFoldDB" id="A0A0K1JIS7"/>
<proteinExistence type="predicted"/>
<sequence>MARLKTDLTTARTFAAALESSVKDGFKLHNPVVATWLDEEAIKEADQRTEKARNYINHLHRVLWRVDEQHHVPEDAPEDVCRCGVAADECPTFRALDQVREKLYKWEREELERLKKGWQHNLPKEHPEVPKYDHSDWRRPA</sequence>
<feature type="region of interest" description="Disordered" evidence="1">
    <location>
        <begin position="122"/>
        <end position="141"/>
    </location>
</feature>
<dbReference type="Proteomes" id="UP000066480">
    <property type="component" value="Chromosome"/>
</dbReference>
<keyword evidence="3" id="KW-1185">Reference proteome</keyword>
<evidence type="ECO:0000313" key="2">
    <source>
        <dbReference type="EMBL" id="AKU16606.1"/>
    </source>
</evidence>
<gene>
    <name evidence="2" type="ORF">VV02_13270</name>
</gene>
<evidence type="ECO:0000313" key="3">
    <source>
        <dbReference type="Proteomes" id="UP000066480"/>
    </source>
</evidence>
<accession>A0A0K1JIS7</accession>
<dbReference type="KEGG" id="lmoi:VV02_13270"/>
<name>A0A0K1JIS7_9MICO</name>